<dbReference type="InterPro" id="IPR031924">
    <property type="entry name" value="GH115"/>
</dbReference>
<dbReference type="PANTHER" id="PTHR37842:SF2">
    <property type="entry name" value="GYLCOSYL HYDROLASE 115 C-TERMINAL DOMAIN-CONTAINING PROTEIN"/>
    <property type="match status" value="1"/>
</dbReference>
<dbReference type="Pfam" id="PF17829">
    <property type="entry name" value="GH115_C"/>
    <property type="match status" value="1"/>
</dbReference>
<dbReference type="Proteomes" id="UP000560658">
    <property type="component" value="Unassembled WGS sequence"/>
</dbReference>
<reference evidence="3" key="1">
    <citation type="submission" date="2020-08" db="EMBL/GenBank/DDBJ databases">
        <title>Genomic Encyclopedia of Type Strains, Phase IV (KMG-IV): sequencing the most valuable type-strain genomes for metagenomic binning, comparative biology and taxonomic classification.</title>
        <authorList>
            <person name="Goeker M."/>
        </authorList>
    </citation>
    <scope>NUCLEOTIDE SEQUENCE [LARGE SCALE GENOMIC DNA]</scope>
    <source>
        <strain evidence="3">DSM 105720</strain>
    </source>
</reference>
<proteinExistence type="predicted"/>
<keyword evidence="1" id="KW-0378">Hydrolase</keyword>
<dbReference type="EMBL" id="JACIER010000007">
    <property type="protein sequence ID" value="MBB4044267.1"/>
    <property type="molecule type" value="Genomic_DNA"/>
</dbReference>
<dbReference type="GO" id="GO:0016787">
    <property type="term" value="F:hydrolase activity"/>
    <property type="evidence" value="ECO:0007669"/>
    <property type="project" value="UniProtKB-KW"/>
</dbReference>
<dbReference type="InterPro" id="IPR042301">
    <property type="entry name" value="GH115_sf"/>
</dbReference>
<dbReference type="Pfam" id="PF15979">
    <property type="entry name" value="Glyco_hydro_115"/>
    <property type="match status" value="1"/>
</dbReference>
<keyword evidence="4" id="KW-1185">Reference proteome</keyword>
<protein>
    <recommendedName>
        <fullName evidence="2">Gylcosyl hydrolase 115 C-terminal domain-containing protein</fullName>
    </recommendedName>
</protein>
<dbReference type="RefSeq" id="WP_044163574.1">
    <property type="nucleotide sequence ID" value="NZ_JACIER010000007.1"/>
</dbReference>
<dbReference type="Gene3D" id="3.20.20.520">
    <property type="entry name" value="Glycosyl hydrolase family 115"/>
    <property type="match status" value="1"/>
</dbReference>
<dbReference type="Gene3D" id="3.30.379.10">
    <property type="entry name" value="Chitobiase/beta-hexosaminidase domain 2-like"/>
    <property type="match status" value="1"/>
</dbReference>
<dbReference type="Gene3D" id="1.20.58.2150">
    <property type="match status" value="1"/>
</dbReference>
<dbReference type="PANTHER" id="PTHR37842">
    <property type="match status" value="1"/>
</dbReference>
<gene>
    <name evidence="3" type="ORF">GGR06_002058</name>
</gene>
<sequence>MCKRFVVCGLFSLVAQVGWGQNDKAFCLQSGRQFVIACDTTVETKVVSNALQLFVRDCQAVMSVTPAYSPRQGDVWVGTVGTSPLIDQLIAENLVSVSELKGKKEAFQVSVLQRDNKPVLVVAGSDKRGTAYGVMEISRLMGVSPWEWWADVTPSPLPAFRLEAGFSTTQSPTVEFRGIFINDEDWGLMPWSSQTYEPTGVKGQIGPKTHQRIFELLLRLRANTFWPAMHACSRPFYFTPGNKEMADQYGIYIGTSHCEPMMRNSNGEWSVEGQGEYDYVNNRASVLRFWEQRVADVAKADNIYTLGIRGVHDGKMQGAKTLEEQKTALINILEDQRLLLGKYVNPDAAKVPQVFIPYKEVLDVYNTGLQVPEDVTLMWCDDNYGYIRHFPTEVERNRKGGNGVYYHVSYWGRPHDYLWLGTTHPSLIYQQMSKAYATGIQKMWILNVGDIKPAEYQIELFMDMAWDLNKVAVEGVNTHLEGWLKREFGNQAGETLLPVMKEHYRLAYIRKPEFMANTRTEEKDPLYKEVRDLPWSEQEIRERLKAYKYLSDEAEQVVLALPLNKQDAYFELVQYPVQAADQMNRKLLNAQLARHGKAAWRESDVAFDSIASLTHRYNSLKGGKWNRMMDASPRRLPVFDRVKPQQIQAGVLAGYRKPLLVLNGTESVSSTGKPVIYEGLGYGEKAAYIEKGSSVTFSLDKMPKGSIDIELRLLPNHPVNGETLRLELTWDDTNKQVVEYQTQGRSEEWKENVLRNQAIRTLSFPIGNARGHTLRLKALDDGVILDQIWVYQTIKKGS</sequence>
<comment type="caution">
    <text evidence="3">The sequence shown here is derived from an EMBL/GenBank/DDBJ whole genome shotgun (WGS) entry which is preliminary data.</text>
</comment>
<dbReference type="InterPro" id="IPR041437">
    <property type="entry name" value="GH115_C"/>
</dbReference>
<evidence type="ECO:0000259" key="2">
    <source>
        <dbReference type="Pfam" id="PF17829"/>
    </source>
</evidence>
<dbReference type="SUPFAM" id="SSF55545">
    <property type="entry name" value="beta-N-acetylhexosaminidase-like domain"/>
    <property type="match status" value="1"/>
</dbReference>
<dbReference type="AlphaFoldDB" id="A0A840CW12"/>
<evidence type="ECO:0000256" key="1">
    <source>
        <dbReference type="ARBA" id="ARBA00022801"/>
    </source>
</evidence>
<name>A0A840CW12_9BACE</name>
<accession>A0A840CW12</accession>
<dbReference type="InterPro" id="IPR029018">
    <property type="entry name" value="Hex-like_dom2"/>
</dbReference>
<feature type="domain" description="Gylcosyl hydrolase 115 C-terminal" evidence="2">
    <location>
        <begin position="690"/>
        <end position="792"/>
    </location>
</feature>
<evidence type="ECO:0000313" key="4">
    <source>
        <dbReference type="Proteomes" id="UP000560658"/>
    </source>
</evidence>
<organism evidence="3 4">
    <name type="scientific">Bacteroides reticulotermitis</name>
    <dbReference type="NCBI Taxonomy" id="1133319"/>
    <lineage>
        <taxon>Bacteria</taxon>
        <taxon>Pseudomonadati</taxon>
        <taxon>Bacteroidota</taxon>
        <taxon>Bacteroidia</taxon>
        <taxon>Bacteroidales</taxon>
        <taxon>Bacteroidaceae</taxon>
        <taxon>Bacteroides</taxon>
    </lineage>
</organism>
<evidence type="ECO:0000313" key="3">
    <source>
        <dbReference type="EMBL" id="MBB4044267.1"/>
    </source>
</evidence>
<dbReference type="Gene3D" id="2.60.120.1620">
    <property type="match status" value="1"/>
</dbReference>
<dbReference type="GO" id="GO:0005975">
    <property type="term" value="P:carbohydrate metabolic process"/>
    <property type="evidence" value="ECO:0007669"/>
    <property type="project" value="UniProtKB-ARBA"/>
</dbReference>